<dbReference type="EMBL" id="FNNB01000001">
    <property type="protein sequence ID" value="SDW13162.1"/>
    <property type="molecule type" value="Genomic_DNA"/>
</dbReference>
<evidence type="ECO:0000259" key="5">
    <source>
        <dbReference type="PROSITE" id="PS50830"/>
    </source>
</evidence>
<keyword evidence="1" id="KW-0540">Nuclease</keyword>
<feature type="compositionally biased region" description="Basic and acidic residues" evidence="4">
    <location>
        <begin position="33"/>
        <end position="42"/>
    </location>
</feature>
<dbReference type="PANTHER" id="PTHR12302:SF3">
    <property type="entry name" value="SERINE_THREONINE-PROTEIN KINASE 31"/>
    <property type="match status" value="1"/>
</dbReference>
<protein>
    <submittedName>
        <fullName evidence="6">Nuclease homologue</fullName>
    </submittedName>
</protein>
<name>A0A1H2R132_9RHOB</name>
<evidence type="ECO:0000256" key="4">
    <source>
        <dbReference type="SAM" id="MobiDB-lite"/>
    </source>
</evidence>
<organism evidence="6 7">
    <name type="scientific">Sulfitobacter pontiacus</name>
    <dbReference type="NCBI Taxonomy" id="60137"/>
    <lineage>
        <taxon>Bacteria</taxon>
        <taxon>Pseudomonadati</taxon>
        <taxon>Pseudomonadota</taxon>
        <taxon>Alphaproteobacteria</taxon>
        <taxon>Rhodobacterales</taxon>
        <taxon>Roseobacteraceae</taxon>
        <taxon>Sulfitobacter</taxon>
    </lineage>
</organism>
<feature type="region of interest" description="Disordered" evidence="4">
    <location>
        <begin position="25"/>
        <end position="66"/>
    </location>
</feature>
<dbReference type="SUPFAM" id="SSF50199">
    <property type="entry name" value="Staphylococcal nuclease"/>
    <property type="match status" value="1"/>
</dbReference>
<evidence type="ECO:0000256" key="1">
    <source>
        <dbReference type="ARBA" id="ARBA00022722"/>
    </source>
</evidence>
<evidence type="ECO:0000313" key="7">
    <source>
        <dbReference type="Proteomes" id="UP000183076"/>
    </source>
</evidence>
<dbReference type="Proteomes" id="UP000183076">
    <property type="component" value="Unassembled WGS sequence"/>
</dbReference>
<proteinExistence type="predicted"/>
<dbReference type="RefSeq" id="WP_244268805.1">
    <property type="nucleotide sequence ID" value="NZ_CP160849.1"/>
</dbReference>
<evidence type="ECO:0000313" key="6">
    <source>
        <dbReference type="EMBL" id="SDW13162.1"/>
    </source>
</evidence>
<dbReference type="InterPro" id="IPR035437">
    <property type="entry name" value="SNase_OB-fold_sf"/>
</dbReference>
<dbReference type="GeneID" id="94019681"/>
<feature type="domain" description="TNase-like" evidence="5">
    <location>
        <begin position="79"/>
        <end position="197"/>
    </location>
</feature>
<keyword evidence="2" id="KW-0255">Endonuclease</keyword>
<evidence type="ECO:0000256" key="3">
    <source>
        <dbReference type="ARBA" id="ARBA00022801"/>
    </source>
</evidence>
<dbReference type="Gene3D" id="2.40.50.90">
    <property type="match status" value="1"/>
</dbReference>
<dbReference type="PANTHER" id="PTHR12302">
    <property type="entry name" value="EBNA2 BINDING PROTEIN P100"/>
    <property type="match status" value="1"/>
</dbReference>
<sequence length="205" mass="23112">MELLLAFLALVGCLVLAICISRSSKGRSSSSHSSDDQEEPYKRTRNSPSGTQEKQPKPFDATSARQLPEQRIIQGSAYVTDGDTIVIERTQIRLFGVDAPELDHPFGKKAKWAMVKLCKGHKIRAEVSDEDDYGRVVARCYLPDGRDLSAEMVKQGLAIDWPKFSGGIYRKMETPDARKKLWLADARQKGRMHVWDKFKSSQAKR</sequence>
<dbReference type="SMART" id="SM00318">
    <property type="entry name" value="SNc"/>
    <property type="match status" value="1"/>
</dbReference>
<dbReference type="Pfam" id="PF00565">
    <property type="entry name" value="SNase"/>
    <property type="match status" value="1"/>
</dbReference>
<evidence type="ECO:0000256" key="2">
    <source>
        <dbReference type="ARBA" id="ARBA00022759"/>
    </source>
</evidence>
<keyword evidence="3" id="KW-0378">Hydrolase</keyword>
<dbReference type="STRING" id="60137.SAMN04488041_101361"/>
<dbReference type="GO" id="GO:0004519">
    <property type="term" value="F:endonuclease activity"/>
    <property type="evidence" value="ECO:0007669"/>
    <property type="project" value="UniProtKB-KW"/>
</dbReference>
<reference evidence="7" key="1">
    <citation type="submission" date="2016-10" db="EMBL/GenBank/DDBJ databases">
        <authorList>
            <person name="Varghese N."/>
            <person name="Submissions S."/>
        </authorList>
    </citation>
    <scope>NUCLEOTIDE SEQUENCE [LARGE SCALE GENOMIC DNA]</scope>
    <source>
        <strain evidence="7">DSM 10014</strain>
    </source>
</reference>
<dbReference type="InterPro" id="IPR016071">
    <property type="entry name" value="Staphylococal_nuclease_OB-fold"/>
</dbReference>
<dbReference type="AlphaFoldDB" id="A0A1H2R132"/>
<dbReference type="GO" id="GO:0016787">
    <property type="term" value="F:hydrolase activity"/>
    <property type="evidence" value="ECO:0007669"/>
    <property type="project" value="UniProtKB-KW"/>
</dbReference>
<gene>
    <name evidence="6" type="ORF">SAMN04488041_101361</name>
</gene>
<accession>A0A1H2R132</accession>
<dbReference type="PROSITE" id="PS50830">
    <property type="entry name" value="TNASE_3"/>
    <property type="match status" value="1"/>
</dbReference>